<feature type="binding site" evidence="11">
    <location>
        <position position="465"/>
    </location>
    <ligand>
        <name>L-glutamine</name>
        <dbReference type="ChEBI" id="CHEBI:58359"/>
    </ligand>
</feature>
<dbReference type="FunFam" id="3.40.50.880:FF:000002">
    <property type="entry name" value="CTP synthase"/>
    <property type="match status" value="1"/>
</dbReference>
<dbReference type="NCBIfam" id="NF003792">
    <property type="entry name" value="PRK05380.1"/>
    <property type="match status" value="1"/>
</dbReference>
<evidence type="ECO:0000256" key="9">
    <source>
        <dbReference type="ARBA" id="ARBA00022975"/>
    </source>
</evidence>
<dbReference type="RefSeq" id="WP_189569736.1">
    <property type="nucleotide sequence ID" value="NZ_BMXI01000007.1"/>
</dbReference>
<dbReference type="FunFam" id="3.40.50.300:FF:000009">
    <property type="entry name" value="CTP synthase"/>
    <property type="match status" value="1"/>
</dbReference>
<evidence type="ECO:0000256" key="7">
    <source>
        <dbReference type="ARBA" id="ARBA00022842"/>
    </source>
</evidence>
<keyword evidence="6 11" id="KW-0067">ATP-binding</keyword>
<dbReference type="GO" id="GO:0097268">
    <property type="term" value="C:cytoophidium"/>
    <property type="evidence" value="ECO:0007669"/>
    <property type="project" value="UniProtKB-ARBA"/>
</dbReference>
<dbReference type="EC" id="6.3.4.2" evidence="11"/>
<feature type="binding site" evidence="11">
    <location>
        <position position="356"/>
    </location>
    <ligand>
        <name>L-glutamine</name>
        <dbReference type="ChEBI" id="CHEBI:58359"/>
    </ligand>
</feature>
<feature type="binding site" evidence="11">
    <location>
        <position position="224"/>
    </location>
    <ligand>
        <name>UTP</name>
        <dbReference type="ChEBI" id="CHEBI:46398"/>
    </ligand>
</feature>
<dbReference type="InterPro" id="IPR004468">
    <property type="entry name" value="CTP_synthase"/>
</dbReference>
<accession>A0A918WJD7</accession>
<comment type="miscellaneous">
    <text evidence="11">CTPSs have evolved a hybrid strategy for distinguishing between UTP and CTP. The overlapping regions of the product feedback inhibitory and substrate sites recognize a common feature in both compounds, the triphosphate moiety. To differentiate isosteric substrate and product pyrimidine rings, an additional pocket far from the expected kinase/ligase catalytic site, specifically recognizes the cytosine and ribose portions of the product inhibitor.</text>
</comment>
<comment type="activity regulation">
    <text evidence="11">Allosterically activated by GTP, when glutamine is the substrate; GTP has no effect on the reaction when ammonia is the substrate. The allosteric effector GTP functions by stabilizing the protein conformation that binds the tetrahedral intermediate(s) formed during glutamine hydrolysis. Inhibited by the product CTP, via allosteric rather than competitive inhibition.</text>
</comment>
<comment type="catalytic activity">
    <reaction evidence="11">
        <text>L-glutamine + H2O = L-glutamate + NH4(+)</text>
        <dbReference type="Rhea" id="RHEA:15889"/>
        <dbReference type="ChEBI" id="CHEBI:15377"/>
        <dbReference type="ChEBI" id="CHEBI:28938"/>
        <dbReference type="ChEBI" id="CHEBI:29985"/>
        <dbReference type="ChEBI" id="CHEBI:58359"/>
    </reaction>
</comment>
<keyword evidence="3 11" id="KW-0436">Ligase</keyword>
<evidence type="ECO:0000256" key="11">
    <source>
        <dbReference type="HAMAP-Rule" id="MF_01227"/>
    </source>
</evidence>
<dbReference type="AlphaFoldDB" id="A0A918WJD7"/>
<comment type="subunit">
    <text evidence="11">Homotetramer.</text>
</comment>
<comment type="catalytic activity">
    <reaction evidence="10 11">
        <text>UTP + L-glutamine + ATP + H2O = CTP + L-glutamate + ADP + phosphate + 2 H(+)</text>
        <dbReference type="Rhea" id="RHEA:26426"/>
        <dbReference type="ChEBI" id="CHEBI:15377"/>
        <dbReference type="ChEBI" id="CHEBI:15378"/>
        <dbReference type="ChEBI" id="CHEBI:29985"/>
        <dbReference type="ChEBI" id="CHEBI:30616"/>
        <dbReference type="ChEBI" id="CHEBI:37563"/>
        <dbReference type="ChEBI" id="CHEBI:43474"/>
        <dbReference type="ChEBI" id="CHEBI:46398"/>
        <dbReference type="ChEBI" id="CHEBI:58359"/>
        <dbReference type="ChEBI" id="CHEBI:456216"/>
        <dbReference type="EC" id="6.3.4.2"/>
    </reaction>
</comment>
<keyword evidence="7 11" id="KW-0460">Magnesium</keyword>
<dbReference type="NCBIfam" id="TIGR00337">
    <property type="entry name" value="PyrG"/>
    <property type="match status" value="1"/>
</dbReference>
<dbReference type="CDD" id="cd01746">
    <property type="entry name" value="GATase1_CTP_Synthase"/>
    <property type="match status" value="1"/>
</dbReference>
<evidence type="ECO:0000256" key="2">
    <source>
        <dbReference type="ARBA" id="ARBA00007533"/>
    </source>
</evidence>
<feature type="binding site" evidence="11">
    <location>
        <begin position="384"/>
        <end position="387"/>
    </location>
    <ligand>
        <name>L-glutamine</name>
        <dbReference type="ChEBI" id="CHEBI:58359"/>
    </ligand>
</feature>
<dbReference type="GO" id="GO:0003883">
    <property type="term" value="F:CTP synthase activity"/>
    <property type="evidence" value="ECO:0007669"/>
    <property type="project" value="UniProtKB-UniRule"/>
</dbReference>
<evidence type="ECO:0000259" key="13">
    <source>
        <dbReference type="Pfam" id="PF06418"/>
    </source>
</evidence>
<gene>
    <name evidence="11 14" type="primary">pyrG</name>
    <name evidence="14" type="ORF">GCM10007100_19320</name>
</gene>
<feature type="binding site" evidence="11">
    <location>
        <position position="53"/>
    </location>
    <ligand>
        <name>L-glutamine</name>
        <dbReference type="ChEBI" id="CHEBI:58359"/>
    </ligand>
</feature>
<dbReference type="Gene3D" id="3.40.50.880">
    <property type="match status" value="1"/>
</dbReference>
<dbReference type="InterPro" id="IPR027417">
    <property type="entry name" value="P-loop_NTPase"/>
</dbReference>
<reference evidence="14" key="1">
    <citation type="journal article" date="2014" name="Int. J. Syst. Evol. Microbiol.">
        <title>Complete genome sequence of Corynebacterium casei LMG S-19264T (=DSM 44701T), isolated from a smear-ripened cheese.</title>
        <authorList>
            <consortium name="US DOE Joint Genome Institute (JGI-PGF)"/>
            <person name="Walter F."/>
            <person name="Albersmeier A."/>
            <person name="Kalinowski J."/>
            <person name="Ruckert C."/>
        </authorList>
    </citation>
    <scope>NUCLEOTIDE SEQUENCE</scope>
    <source>
        <strain evidence="14">KCTC 12988</strain>
    </source>
</reference>
<evidence type="ECO:0000256" key="1">
    <source>
        <dbReference type="ARBA" id="ARBA00005171"/>
    </source>
</evidence>
<feature type="active site" evidence="11">
    <location>
        <position position="512"/>
    </location>
</feature>
<keyword evidence="8 11" id="KW-0315">Glutamine amidotransferase</keyword>
<feature type="active site" evidence="11">
    <location>
        <position position="510"/>
    </location>
</feature>
<dbReference type="Pfam" id="PF06418">
    <property type="entry name" value="CTP_synth_N"/>
    <property type="match status" value="1"/>
</dbReference>
<evidence type="ECO:0000256" key="5">
    <source>
        <dbReference type="ARBA" id="ARBA00022741"/>
    </source>
</evidence>
<dbReference type="Pfam" id="PF00117">
    <property type="entry name" value="GATase"/>
    <property type="match status" value="1"/>
</dbReference>
<comment type="pathway">
    <text evidence="1 11">Pyrimidine metabolism; CTP biosynthesis via de novo pathway; CTP from UDP: step 2/2.</text>
</comment>
<feature type="binding site" evidence="11">
    <location>
        <position position="70"/>
    </location>
    <ligand>
        <name>Mg(2+)</name>
        <dbReference type="ChEBI" id="CHEBI:18420"/>
    </ligand>
</feature>
<feature type="binding site" evidence="11">
    <location>
        <position position="141"/>
    </location>
    <ligand>
        <name>Mg(2+)</name>
        <dbReference type="ChEBI" id="CHEBI:18420"/>
    </ligand>
</feature>
<dbReference type="HAMAP" id="MF_01227">
    <property type="entry name" value="PyrG"/>
    <property type="match status" value="1"/>
</dbReference>
<feature type="binding site" evidence="11">
    <location>
        <begin position="188"/>
        <end position="193"/>
    </location>
    <ligand>
        <name>UTP</name>
        <dbReference type="ChEBI" id="CHEBI:46398"/>
    </ligand>
</feature>
<dbReference type="EMBL" id="BMXI01000007">
    <property type="protein sequence ID" value="GHC53041.1"/>
    <property type="molecule type" value="Genomic_DNA"/>
</dbReference>
<dbReference type="GO" id="GO:0042802">
    <property type="term" value="F:identical protein binding"/>
    <property type="evidence" value="ECO:0007669"/>
    <property type="project" value="TreeGrafter"/>
</dbReference>
<dbReference type="SUPFAM" id="SSF52317">
    <property type="entry name" value="Class I glutamine amidotransferase-like"/>
    <property type="match status" value="1"/>
</dbReference>
<dbReference type="SUPFAM" id="SSF52540">
    <property type="entry name" value="P-loop containing nucleoside triphosphate hydrolases"/>
    <property type="match status" value="1"/>
</dbReference>
<organism evidence="14 15">
    <name type="scientific">Roseibacillus persicicus</name>
    <dbReference type="NCBI Taxonomy" id="454148"/>
    <lineage>
        <taxon>Bacteria</taxon>
        <taxon>Pseudomonadati</taxon>
        <taxon>Verrucomicrobiota</taxon>
        <taxon>Verrucomicrobiia</taxon>
        <taxon>Verrucomicrobiales</taxon>
        <taxon>Verrucomicrobiaceae</taxon>
        <taxon>Roseibacillus</taxon>
    </lineage>
</organism>
<keyword evidence="5 11" id="KW-0547">Nucleotide-binding</keyword>
<sequence length="537" mass="59698">MKYIFVTGGVVSSLGKGLAAASIGALLEHRGHKVMIQKFDPYLNVDPGTMSPYQHGEVYVLDDGAETDLDLGHYERFTSSNLSKLNSLSSGQVFETVIRNEREGKYLGKTVQYIPHVTDEIQKRLFDVTKANPDVEILITEIGGTVGDIEGTLFLEALRQFALEVGRENVCFIHVTLLPLIRAAGEIKTKPTQQSVAKLREIGIQPDIIICRTEHDLDEDNRRKIAMFCNVEKKNVVAFRDVENTIYQCPLDLRRDKIDRLVVDRLGMTDSPTPDLSDWEDFVDRIVNPVNSVDIAVVGKYIELQDAYKSIYESLTHAGAAHRTRVNVIRVDAEAVQEHGAAKVIGKVDGILIPGGFGDRGVEGKILTAQHARENNIPFFGICLGMQIATIEFARNVCGITGANSTEFDKDCSEPVICLQEEQKGIRDMGASMRLGLQTSILYPDTKASEIYQGAAEIKERHRHRYEFNSDYLDRIQEAGLVISSVSANEGLVEIIELPQHPYFVAAQFHPEFLSKPNYPHPLFYSFVGACLVSKGA</sequence>
<reference evidence="14" key="2">
    <citation type="submission" date="2020-09" db="EMBL/GenBank/DDBJ databases">
        <authorList>
            <person name="Sun Q."/>
            <person name="Kim S."/>
        </authorList>
    </citation>
    <scope>NUCLEOTIDE SEQUENCE</scope>
    <source>
        <strain evidence="14">KCTC 12988</strain>
    </source>
</reference>
<dbReference type="InterPro" id="IPR029062">
    <property type="entry name" value="Class_I_gatase-like"/>
</dbReference>
<dbReference type="GO" id="GO:0005829">
    <property type="term" value="C:cytosol"/>
    <property type="evidence" value="ECO:0007669"/>
    <property type="project" value="TreeGrafter"/>
</dbReference>
<dbReference type="GO" id="GO:0005524">
    <property type="term" value="F:ATP binding"/>
    <property type="evidence" value="ECO:0007669"/>
    <property type="project" value="UniProtKB-KW"/>
</dbReference>
<dbReference type="Gene3D" id="3.40.50.300">
    <property type="entry name" value="P-loop containing nucleotide triphosphate hydrolases"/>
    <property type="match status" value="1"/>
</dbReference>
<evidence type="ECO:0000256" key="6">
    <source>
        <dbReference type="ARBA" id="ARBA00022840"/>
    </source>
</evidence>
<dbReference type="GO" id="GO:0044210">
    <property type="term" value="P:'de novo' CTP biosynthetic process"/>
    <property type="evidence" value="ECO:0007669"/>
    <property type="project" value="UniProtKB-UniRule"/>
</dbReference>
<proteinExistence type="inferred from homology"/>
<dbReference type="InterPro" id="IPR033828">
    <property type="entry name" value="GATase1_CTP_Synthase"/>
</dbReference>
<feature type="binding site" evidence="11">
    <location>
        <position position="70"/>
    </location>
    <ligand>
        <name>ATP</name>
        <dbReference type="ChEBI" id="CHEBI:30616"/>
    </ligand>
</feature>
<comment type="catalytic activity">
    <reaction evidence="11">
        <text>UTP + NH4(+) + ATP = CTP + ADP + phosphate + 2 H(+)</text>
        <dbReference type="Rhea" id="RHEA:16597"/>
        <dbReference type="ChEBI" id="CHEBI:15378"/>
        <dbReference type="ChEBI" id="CHEBI:28938"/>
        <dbReference type="ChEBI" id="CHEBI:30616"/>
        <dbReference type="ChEBI" id="CHEBI:37563"/>
        <dbReference type="ChEBI" id="CHEBI:43474"/>
        <dbReference type="ChEBI" id="CHEBI:46398"/>
        <dbReference type="ChEBI" id="CHEBI:456216"/>
    </reaction>
</comment>
<feature type="active site" description="Nucleophile; for glutamine hydrolysis" evidence="11">
    <location>
        <position position="383"/>
    </location>
</feature>
<evidence type="ECO:0000313" key="15">
    <source>
        <dbReference type="Proteomes" id="UP000644507"/>
    </source>
</evidence>
<comment type="function">
    <text evidence="11">Catalyzes the ATP-dependent amination of UTP to CTP with either L-glutamine or ammonia as the source of nitrogen. Regulates intracellular CTP levels through interactions with the four ribonucleotide triphosphates.</text>
</comment>
<feature type="binding site" evidence="11">
    <location>
        <begin position="240"/>
        <end position="242"/>
    </location>
    <ligand>
        <name>ATP</name>
        <dbReference type="ChEBI" id="CHEBI:30616"/>
    </ligand>
</feature>
<evidence type="ECO:0000256" key="8">
    <source>
        <dbReference type="ARBA" id="ARBA00022962"/>
    </source>
</evidence>
<feature type="domain" description="Glutamine amidotransferase" evidence="12">
    <location>
        <begin position="304"/>
        <end position="528"/>
    </location>
</feature>
<protein>
    <recommendedName>
        <fullName evidence="11">CTP synthase</fullName>
        <ecNumber evidence="11">6.3.4.2</ecNumber>
    </recommendedName>
    <alternativeName>
        <fullName evidence="11">Cytidine 5'-triphosphate synthase</fullName>
    </alternativeName>
    <alternativeName>
        <fullName evidence="11">Cytidine triphosphate synthetase</fullName>
        <shortName evidence="11">CTP synthetase</shortName>
        <shortName evidence="11">CTPS</shortName>
    </alternativeName>
    <alternativeName>
        <fullName evidence="11">UTP--ammonia ligase</fullName>
    </alternativeName>
</protein>
<dbReference type="PANTHER" id="PTHR11550">
    <property type="entry name" value="CTP SYNTHASE"/>
    <property type="match status" value="1"/>
</dbReference>
<name>A0A918WJD7_9BACT</name>
<feature type="binding site" evidence="11">
    <location>
        <position position="407"/>
    </location>
    <ligand>
        <name>L-glutamine</name>
        <dbReference type="ChEBI" id="CHEBI:58359"/>
    </ligand>
</feature>
<keyword evidence="9 11" id="KW-0665">Pyrimidine biosynthesis</keyword>
<feature type="binding site" evidence="11">
    <location>
        <position position="12"/>
    </location>
    <ligand>
        <name>CTP</name>
        <dbReference type="ChEBI" id="CHEBI:37563"/>
        <note>allosteric inhibitor</note>
    </ligand>
</feature>
<feature type="binding site" evidence="11">
    <location>
        <position position="224"/>
    </location>
    <ligand>
        <name>CTP</name>
        <dbReference type="ChEBI" id="CHEBI:37563"/>
        <note>allosteric inhibitor</note>
    </ligand>
</feature>
<feature type="binding site" evidence="11">
    <location>
        <begin position="13"/>
        <end position="18"/>
    </location>
    <ligand>
        <name>ATP</name>
        <dbReference type="ChEBI" id="CHEBI:30616"/>
    </ligand>
</feature>
<feature type="binding site" evidence="11">
    <location>
        <position position="12"/>
    </location>
    <ligand>
        <name>UTP</name>
        <dbReference type="ChEBI" id="CHEBI:46398"/>
    </ligand>
</feature>
<dbReference type="PANTHER" id="PTHR11550:SF0">
    <property type="entry name" value="CTP SYNTHASE-RELATED"/>
    <property type="match status" value="1"/>
</dbReference>
<feature type="binding site" evidence="11">
    <location>
        <begin position="148"/>
        <end position="150"/>
    </location>
    <ligand>
        <name>CTP</name>
        <dbReference type="ChEBI" id="CHEBI:37563"/>
        <note>allosteric inhibitor</note>
    </ligand>
</feature>
<dbReference type="InterPro" id="IPR017926">
    <property type="entry name" value="GATASE"/>
</dbReference>
<evidence type="ECO:0000256" key="10">
    <source>
        <dbReference type="ARBA" id="ARBA00047781"/>
    </source>
</evidence>
<dbReference type="InterPro" id="IPR017456">
    <property type="entry name" value="CTP_synthase_N"/>
</dbReference>
<comment type="similarity">
    <text evidence="2 11">Belongs to the CTP synthase family.</text>
</comment>
<evidence type="ECO:0000256" key="3">
    <source>
        <dbReference type="ARBA" id="ARBA00022598"/>
    </source>
</evidence>
<evidence type="ECO:0000313" key="14">
    <source>
        <dbReference type="EMBL" id="GHC53041.1"/>
    </source>
</evidence>
<evidence type="ECO:0000256" key="4">
    <source>
        <dbReference type="ARBA" id="ARBA00022723"/>
    </source>
</evidence>
<feature type="binding site" evidence="11">
    <location>
        <begin position="188"/>
        <end position="193"/>
    </location>
    <ligand>
        <name>CTP</name>
        <dbReference type="ChEBI" id="CHEBI:37563"/>
        <note>allosteric inhibitor</note>
    </ligand>
</feature>
<keyword evidence="4 11" id="KW-0479">Metal-binding</keyword>
<dbReference type="PROSITE" id="PS51273">
    <property type="entry name" value="GATASE_TYPE_1"/>
    <property type="match status" value="1"/>
</dbReference>
<evidence type="ECO:0000259" key="12">
    <source>
        <dbReference type="Pfam" id="PF00117"/>
    </source>
</evidence>
<comment type="caution">
    <text evidence="14">The sequence shown here is derived from an EMBL/GenBank/DDBJ whole genome shotgun (WGS) entry which is preliminary data.</text>
</comment>
<dbReference type="GO" id="GO:0046872">
    <property type="term" value="F:metal ion binding"/>
    <property type="evidence" value="ECO:0007669"/>
    <property type="project" value="UniProtKB-KW"/>
</dbReference>
<dbReference type="Proteomes" id="UP000644507">
    <property type="component" value="Unassembled WGS sequence"/>
</dbReference>
<feature type="domain" description="CTP synthase N-terminal" evidence="13">
    <location>
        <begin position="2"/>
        <end position="268"/>
    </location>
</feature>
<keyword evidence="15" id="KW-1185">Reference proteome</keyword>
<dbReference type="GO" id="GO:0019856">
    <property type="term" value="P:pyrimidine nucleobase biosynthetic process"/>
    <property type="evidence" value="ECO:0007669"/>
    <property type="project" value="TreeGrafter"/>
</dbReference>
<dbReference type="CDD" id="cd03113">
    <property type="entry name" value="CTPS_N"/>
    <property type="match status" value="1"/>
</dbReference>
<feature type="region of interest" description="Amidoligase domain" evidence="11">
    <location>
        <begin position="1"/>
        <end position="268"/>
    </location>
</feature>